<dbReference type="PANTHER" id="PTHR21310">
    <property type="entry name" value="AMINOGLYCOSIDE PHOSPHOTRANSFERASE-RELATED-RELATED"/>
    <property type="match status" value="1"/>
</dbReference>
<evidence type="ECO:0000313" key="3">
    <source>
        <dbReference type="Proteomes" id="UP000478836"/>
    </source>
</evidence>
<dbReference type="PANTHER" id="PTHR21310:SF42">
    <property type="entry name" value="BIFUNCTIONAL AAC_APH"/>
    <property type="match status" value="1"/>
</dbReference>
<dbReference type="Gene3D" id="3.90.1200.10">
    <property type="match status" value="1"/>
</dbReference>
<dbReference type="EMBL" id="WAAO01000002">
    <property type="protein sequence ID" value="KAB1864509.1"/>
    <property type="molecule type" value="Genomic_DNA"/>
</dbReference>
<dbReference type="Pfam" id="PF01636">
    <property type="entry name" value="APH"/>
    <property type="match status" value="1"/>
</dbReference>
<dbReference type="InterPro" id="IPR002575">
    <property type="entry name" value="Aminoglycoside_PTrfase"/>
</dbReference>
<dbReference type="Gene3D" id="3.30.200.20">
    <property type="entry name" value="Phosphorylase Kinase, domain 1"/>
    <property type="match status" value="1"/>
</dbReference>
<organism evidence="2 3">
    <name type="scientific">Microbacterium algeriense</name>
    <dbReference type="NCBI Taxonomy" id="2615184"/>
    <lineage>
        <taxon>Bacteria</taxon>
        <taxon>Bacillati</taxon>
        <taxon>Actinomycetota</taxon>
        <taxon>Actinomycetes</taxon>
        <taxon>Micrococcales</taxon>
        <taxon>Microbacteriaceae</taxon>
        <taxon>Microbacterium</taxon>
    </lineage>
</organism>
<dbReference type="InterPro" id="IPR051678">
    <property type="entry name" value="AGP_Transferase"/>
</dbReference>
<name>A0ABQ6V5S1_9MICO</name>
<accession>A0ABQ6V5S1</accession>
<keyword evidence="3" id="KW-1185">Reference proteome</keyword>
<dbReference type="CDD" id="cd05155">
    <property type="entry name" value="APH_ChoK_like_1"/>
    <property type="match status" value="1"/>
</dbReference>
<dbReference type="GeneID" id="77476870"/>
<sequence length="300" mass="32252">MADSPAAERTLAEDEVRELVRTVSPRLASLPLTRVAEGWDNVTWRLGTDLAVRVPRRELAATLIRHEHRALPQLAMRLAAAGVRAPLPVVAGAPTSTFPWSWSIVPWLPGEHVLGLPRHRNTAWAGQLASVLSALHQPAPDDAPHNPVRGVPLRSRDDSIRSRLAELPPRVATPLAALWEAGLDAAPAADSVWIHGDLHPGNILADGDRLVALVDFGDVTAGDPAYDLAAGWLVFDAEGRHVFRRATADRYDEATWLRARAWAAAVSAILCHASDDRDDLRAVGFDTAAELISAAGSPAP</sequence>
<reference evidence="3" key="1">
    <citation type="submission" date="2019-09" db="EMBL/GenBank/DDBJ databases">
        <title>Whole genome sequencing of Microbacterium maritypicum.</title>
        <authorList>
            <person name="Lenchi N."/>
        </authorList>
    </citation>
    <scope>NUCLEOTIDE SEQUENCE [LARGE SCALE GENOMIC DNA]</scope>
    <source>
        <strain evidence="3">G1</strain>
    </source>
</reference>
<evidence type="ECO:0000259" key="1">
    <source>
        <dbReference type="Pfam" id="PF01636"/>
    </source>
</evidence>
<dbReference type="RefSeq" id="WP_151459406.1">
    <property type="nucleotide sequence ID" value="NZ_WAAO01000002.1"/>
</dbReference>
<dbReference type="Proteomes" id="UP000478836">
    <property type="component" value="Unassembled WGS sequence"/>
</dbReference>
<proteinExistence type="predicted"/>
<gene>
    <name evidence="2" type="ORF">F6A08_10430</name>
</gene>
<dbReference type="SUPFAM" id="SSF56112">
    <property type="entry name" value="Protein kinase-like (PK-like)"/>
    <property type="match status" value="1"/>
</dbReference>
<feature type="domain" description="Aminoglycoside phosphotransferase" evidence="1">
    <location>
        <begin position="32"/>
        <end position="262"/>
    </location>
</feature>
<protein>
    <submittedName>
        <fullName evidence="2">Aminoglycoside phosphotransferase family protein</fullName>
    </submittedName>
</protein>
<evidence type="ECO:0000313" key="2">
    <source>
        <dbReference type="EMBL" id="KAB1864509.1"/>
    </source>
</evidence>
<dbReference type="InterPro" id="IPR011009">
    <property type="entry name" value="Kinase-like_dom_sf"/>
</dbReference>
<comment type="caution">
    <text evidence="2">The sequence shown here is derived from an EMBL/GenBank/DDBJ whole genome shotgun (WGS) entry which is preliminary data.</text>
</comment>